<feature type="non-terminal residue" evidence="13">
    <location>
        <position position="265"/>
    </location>
</feature>
<evidence type="ECO:0000256" key="4">
    <source>
        <dbReference type="ARBA" id="ARBA00012513"/>
    </source>
</evidence>
<evidence type="ECO:0000313" key="14">
    <source>
        <dbReference type="Proteomes" id="UP000234275"/>
    </source>
</evidence>
<dbReference type="OrthoDB" id="1668230at2759"/>
<dbReference type="PROSITE" id="PS50011">
    <property type="entry name" value="PROTEIN_KINASE_DOM"/>
    <property type="match status" value="1"/>
</dbReference>
<dbReference type="Proteomes" id="UP000234275">
    <property type="component" value="Unassembled WGS sequence"/>
</dbReference>
<evidence type="ECO:0000256" key="5">
    <source>
        <dbReference type="ARBA" id="ARBA00013948"/>
    </source>
</evidence>
<evidence type="ECO:0000313" key="13">
    <source>
        <dbReference type="EMBL" id="PLB50738.1"/>
    </source>
</evidence>
<dbReference type="EC" id="2.7.11.1" evidence="4"/>
<accession>A0A2I2GCY2</accession>
<sequence length="265" mass="29884">MSHELDSDVPSNVPSETSICETYTVRLQPQHDLEIVGVGASGQVYNVCDQIVLKTCRIFAPPSSDASQRDHWHYASDTLIHFNLLKEERTVLKLLQTRPHPHIIDAIETDHSEGLYLRKYRRLTADIVPSQCHRIRVYRDITDALRHLHSLRIVHADIRTDNILFDDHDSAILCDFSAASTCGQDNLVFPHLPLPINGPSPILSEASDMFAMASLIFQMEHGAAPELSIENGTLVLPEIRSENQGIDEVIQKAWLRQYSSTSEML</sequence>
<comment type="function">
    <text evidence="1">Component of the EKC/KEOPS complex that is required for the formation of a threonylcarbamoyl group on adenosine at position 37 (t(6)A37) in tRNAs that read codons beginning with adenine. The complex is probably involved in the transfer of the threonylcarbamoyl moiety of threonylcarbamoyl-AMP (TC-AMP) to the N6 group of A37. BUD32 has ATPase activity in the context of the EKC/KEOPS complex and likely plays a supporting role to the catalytic subunit KAE1. The EKC/KEOPS complex also promotes both telomere uncapping and telomere elongation. The complex is required for efficient recruitment of transcriptional coactivators.</text>
</comment>
<comment type="subunit">
    <text evidence="3">Component of the EKC/KEOPS complex composed of at least BUD32, CGI121, GON7, KAE1 and PCC1; the whole complex dimerizes.</text>
</comment>
<dbReference type="Gene3D" id="1.10.510.10">
    <property type="entry name" value="Transferase(Phosphotransferase) domain 1"/>
    <property type="match status" value="1"/>
</dbReference>
<proteinExistence type="predicted"/>
<keyword evidence="14" id="KW-1185">Reference proteome</keyword>
<keyword evidence="13" id="KW-0418">Kinase</keyword>
<evidence type="ECO:0000256" key="10">
    <source>
        <dbReference type="ARBA" id="ARBA00047899"/>
    </source>
</evidence>
<evidence type="ECO:0000256" key="1">
    <source>
        <dbReference type="ARBA" id="ARBA00003747"/>
    </source>
</evidence>
<keyword evidence="7" id="KW-0779">Telomere</keyword>
<dbReference type="InterPro" id="IPR000719">
    <property type="entry name" value="Prot_kinase_dom"/>
</dbReference>
<keyword evidence="13" id="KW-0808">Transferase</keyword>
<dbReference type="AlphaFoldDB" id="A0A2I2GCY2"/>
<name>A0A2I2GCY2_9EURO</name>
<dbReference type="InterPro" id="IPR011009">
    <property type="entry name" value="Kinase-like_dom_sf"/>
</dbReference>
<evidence type="ECO:0000256" key="7">
    <source>
        <dbReference type="ARBA" id="ARBA00022895"/>
    </source>
</evidence>
<dbReference type="GeneID" id="36553281"/>
<evidence type="ECO:0000256" key="9">
    <source>
        <dbReference type="ARBA" id="ARBA00033194"/>
    </source>
</evidence>
<dbReference type="GO" id="GO:0005524">
    <property type="term" value="F:ATP binding"/>
    <property type="evidence" value="ECO:0007669"/>
    <property type="project" value="InterPro"/>
</dbReference>
<feature type="domain" description="Protein kinase" evidence="12">
    <location>
        <begin position="30"/>
        <end position="265"/>
    </location>
</feature>
<keyword evidence="7" id="KW-0158">Chromosome</keyword>
<evidence type="ECO:0000256" key="2">
    <source>
        <dbReference type="ARBA" id="ARBA00004574"/>
    </source>
</evidence>
<gene>
    <name evidence="13" type="ORF">P170DRAFT_381777</name>
</gene>
<dbReference type="STRING" id="1392250.A0A2I2GCY2"/>
<dbReference type="PROSITE" id="PS00109">
    <property type="entry name" value="PROTEIN_KINASE_TYR"/>
    <property type="match status" value="1"/>
</dbReference>
<dbReference type="GO" id="GO:0044773">
    <property type="term" value="P:mitotic DNA damage checkpoint signaling"/>
    <property type="evidence" value="ECO:0007669"/>
    <property type="project" value="TreeGrafter"/>
</dbReference>
<dbReference type="GO" id="GO:0004674">
    <property type="term" value="F:protein serine/threonine kinase activity"/>
    <property type="evidence" value="ECO:0007669"/>
    <property type="project" value="UniProtKB-EC"/>
</dbReference>
<evidence type="ECO:0000256" key="8">
    <source>
        <dbReference type="ARBA" id="ARBA00030980"/>
    </source>
</evidence>
<protein>
    <recommendedName>
        <fullName evidence="6">EKC/KEOPS complex subunit BUD32</fullName>
        <ecNumber evidence="4">2.7.11.1</ecNumber>
    </recommendedName>
    <alternativeName>
        <fullName evidence="8 9">Atypical Serine/threonine protein kinase BUD32</fullName>
    </alternativeName>
    <alternativeName>
        <fullName evidence="5">EKC/KEOPS complex subunit bud32</fullName>
    </alternativeName>
</protein>
<comment type="catalytic activity">
    <reaction evidence="10">
        <text>L-threonyl-[protein] + ATP = O-phospho-L-threonyl-[protein] + ADP + H(+)</text>
        <dbReference type="Rhea" id="RHEA:46608"/>
        <dbReference type="Rhea" id="RHEA-COMP:11060"/>
        <dbReference type="Rhea" id="RHEA-COMP:11605"/>
        <dbReference type="ChEBI" id="CHEBI:15378"/>
        <dbReference type="ChEBI" id="CHEBI:30013"/>
        <dbReference type="ChEBI" id="CHEBI:30616"/>
        <dbReference type="ChEBI" id="CHEBI:61977"/>
        <dbReference type="ChEBI" id="CHEBI:456216"/>
        <dbReference type="EC" id="2.7.11.1"/>
    </reaction>
</comment>
<evidence type="ECO:0000259" key="12">
    <source>
        <dbReference type="PROSITE" id="PS50011"/>
    </source>
</evidence>
<comment type="catalytic activity">
    <reaction evidence="11">
        <text>L-seryl-[protein] + ATP = O-phospho-L-seryl-[protein] + ADP + H(+)</text>
        <dbReference type="Rhea" id="RHEA:17989"/>
        <dbReference type="Rhea" id="RHEA-COMP:9863"/>
        <dbReference type="Rhea" id="RHEA-COMP:11604"/>
        <dbReference type="ChEBI" id="CHEBI:15378"/>
        <dbReference type="ChEBI" id="CHEBI:29999"/>
        <dbReference type="ChEBI" id="CHEBI:30616"/>
        <dbReference type="ChEBI" id="CHEBI:83421"/>
        <dbReference type="ChEBI" id="CHEBI:456216"/>
        <dbReference type="EC" id="2.7.11.1"/>
    </reaction>
</comment>
<dbReference type="PANTHER" id="PTHR44167:SF30">
    <property type="entry name" value="PHOSPHORYLASE KINASE"/>
    <property type="match status" value="1"/>
</dbReference>
<comment type="caution">
    <text evidence="13">The sequence shown here is derived from an EMBL/GenBank/DDBJ whole genome shotgun (WGS) entry which is preliminary data.</text>
</comment>
<evidence type="ECO:0000256" key="3">
    <source>
        <dbReference type="ARBA" id="ARBA00011534"/>
    </source>
</evidence>
<evidence type="ECO:0000256" key="11">
    <source>
        <dbReference type="ARBA" id="ARBA00048679"/>
    </source>
</evidence>
<reference evidence="13 14" key="1">
    <citation type="submission" date="2016-12" db="EMBL/GenBank/DDBJ databases">
        <title>The genomes of Aspergillus section Nigri reveals drivers in fungal speciation.</title>
        <authorList>
            <consortium name="DOE Joint Genome Institute"/>
            <person name="Vesth T.C."/>
            <person name="Nybo J."/>
            <person name="Theobald S."/>
            <person name="Brandl J."/>
            <person name="Frisvad J.C."/>
            <person name="Nielsen K.F."/>
            <person name="Lyhne E.K."/>
            <person name="Kogle M.E."/>
            <person name="Kuo A."/>
            <person name="Riley R."/>
            <person name="Clum A."/>
            <person name="Nolan M."/>
            <person name="Lipzen A."/>
            <person name="Salamov A."/>
            <person name="Henrissat B."/>
            <person name="Wiebenga A."/>
            <person name="De Vries R.P."/>
            <person name="Grigoriev I.V."/>
            <person name="Mortensen U.H."/>
            <person name="Andersen M.R."/>
            <person name="Baker S.E."/>
        </authorList>
    </citation>
    <scope>NUCLEOTIDE SEQUENCE [LARGE SCALE GENOMIC DNA]</scope>
    <source>
        <strain evidence="13 14">IBT 23096</strain>
    </source>
</reference>
<dbReference type="GO" id="GO:0000781">
    <property type="term" value="C:chromosome, telomeric region"/>
    <property type="evidence" value="ECO:0007669"/>
    <property type="project" value="UniProtKB-SubCell"/>
</dbReference>
<dbReference type="VEuPathDB" id="FungiDB:P170DRAFT_381777"/>
<dbReference type="EMBL" id="MSFO01000003">
    <property type="protein sequence ID" value="PLB50738.1"/>
    <property type="molecule type" value="Genomic_DNA"/>
</dbReference>
<dbReference type="SUPFAM" id="SSF56112">
    <property type="entry name" value="Protein kinase-like (PK-like)"/>
    <property type="match status" value="1"/>
</dbReference>
<organism evidence="13 14">
    <name type="scientific">Aspergillus steynii IBT 23096</name>
    <dbReference type="NCBI Taxonomy" id="1392250"/>
    <lineage>
        <taxon>Eukaryota</taxon>
        <taxon>Fungi</taxon>
        <taxon>Dikarya</taxon>
        <taxon>Ascomycota</taxon>
        <taxon>Pezizomycotina</taxon>
        <taxon>Eurotiomycetes</taxon>
        <taxon>Eurotiomycetidae</taxon>
        <taxon>Eurotiales</taxon>
        <taxon>Aspergillaceae</taxon>
        <taxon>Aspergillus</taxon>
        <taxon>Aspergillus subgen. Circumdati</taxon>
    </lineage>
</organism>
<dbReference type="GO" id="GO:0005634">
    <property type="term" value="C:nucleus"/>
    <property type="evidence" value="ECO:0007669"/>
    <property type="project" value="TreeGrafter"/>
</dbReference>
<dbReference type="Pfam" id="PF00069">
    <property type="entry name" value="Pkinase"/>
    <property type="match status" value="1"/>
</dbReference>
<dbReference type="SMART" id="SM00220">
    <property type="entry name" value="S_TKc"/>
    <property type="match status" value="1"/>
</dbReference>
<dbReference type="RefSeq" id="XP_024706040.1">
    <property type="nucleotide sequence ID" value="XM_024845582.1"/>
</dbReference>
<dbReference type="InterPro" id="IPR008266">
    <property type="entry name" value="Tyr_kinase_AS"/>
</dbReference>
<dbReference type="PANTHER" id="PTHR44167">
    <property type="entry name" value="OVARIAN-SPECIFIC SERINE/THREONINE-PROTEIN KINASE LOK-RELATED"/>
    <property type="match status" value="1"/>
</dbReference>
<evidence type="ECO:0000256" key="6">
    <source>
        <dbReference type="ARBA" id="ARBA00019973"/>
    </source>
</evidence>
<comment type="subcellular location">
    <subcellularLocation>
        <location evidence="2">Chromosome</location>
        <location evidence="2">Telomere</location>
    </subcellularLocation>
</comment>